<dbReference type="EMBL" id="JACHVQ010000002">
    <property type="protein sequence ID" value="MBB2892639.1"/>
    <property type="molecule type" value="Genomic_DNA"/>
</dbReference>
<feature type="DNA-binding region" description="H-T-H motif" evidence="4">
    <location>
        <begin position="25"/>
        <end position="44"/>
    </location>
</feature>
<evidence type="ECO:0000313" key="6">
    <source>
        <dbReference type="EMBL" id="MBB2892639.1"/>
    </source>
</evidence>
<evidence type="ECO:0000256" key="1">
    <source>
        <dbReference type="ARBA" id="ARBA00023015"/>
    </source>
</evidence>
<dbReference type="PROSITE" id="PS50977">
    <property type="entry name" value="HTH_TETR_2"/>
    <property type="match status" value="1"/>
</dbReference>
<keyword evidence="3" id="KW-0804">Transcription</keyword>
<reference evidence="6 7" key="1">
    <citation type="submission" date="2020-08" db="EMBL/GenBank/DDBJ databases">
        <title>Sequencing the genomes of 1000 actinobacteria strains.</title>
        <authorList>
            <person name="Klenk H.-P."/>
        </authorList>
    </citation>
    <scope>NUCLEOTIDE SEQUENCE [LARGE SCALE GENOMIC DNA]</scope>
    <source>
        <strain evidence="6 7">DSM 105369</strain>
    </source>
</reference>
<evidence type="ECO:0000313" key="7">
    <source>
        <dbReference type="Proteomes" id="UP000559182"/>
    </source>
</evidence>
<evidence type="ECO:0000256" key="4">
    <source>
        <dbReference type="PROSITE-ProRule" id="PRU00335"/>
    </source>
</evidence>
<evidence type="ECO:0000256" key="2">
    <source>
        <dbReference type="ARBA" id="ARBA00023125"/>
    </source>
</evidence>
<feature type="domain" description="HTH tetR-type" evidence="5">
    <location>
        <begin position="2"/>
        <end position="62"/>
    </location>
</feature>
<dbReference type="PANTHER" id="PTHR47506">
    <property type="entry name" value="TRANSCRIPTIONAL REGULATORY PROTEIN"/>
    <property type="match status" value="1"/>
</dbReference>
<dbReference type="InterPro" id="IPR001647">
    <property type="entry name" value="HTH_TetR"/>
</dbReference>
<dbReference type="Gene3D" id="1.10.357.10">
    <property type="entry name" value="Tetracycline Repressor, domain 2"/>
    <property type="match status" value="1"/>
</dbReference>
<sequence length="189" mass="20810">MSSPREALLQKAIGYFAEHGVRDTSLRTLAAAIGTSQRMLHYHFGSREDLLVAVIESVVETDTAVLNHLFATEPDPFEAGRENWRIAAEHAQTFGALYFELSSHAMYGKPYAEELGRTLVTRTQAAFEAAYTTLTDEASARTLARLTLAVGQGLLFDTLIDGDRAASDAAIEEFITMMRARLDRTVRPG</sequence>
<keyword evidence="1" id="KW-0805">Transcription regulation</keyword>
<evidence type="ECO:0000256" key="3">
    <source>
        <dbReference type="ARBA" id="ARBA00023163"/>
    </source>
</evidence>
<dbReference type="AlphaFoldDB" id="A0A839N7A9"/>
<protein>
    <submittedName>
        <fullName evidence="6">AcrR family transcriptional regulator</fullName>
    </submittedName>
</protein>
<organism evidence="6 7">
    <name type="scientific">Flexivirga oryzae</name>
    <dbReference type="NCBI Taxonomy" id="1794944"/>
    <lineage>
        <taxon>Bacteria</taxon>
        <taxon>Bacillati</taxon>
        <taxon>Actinomycetota</taxon>
        <taxon>Actinomycetes</taxon>
        <taxon>Micrococcales</taxon>
        <taxon>Dermacoccaceae</taxon>
        <taxon>Flexivirga</taxon>
    </lineage>
</organism>
<comment type="caution">
    <text evidence="6">The sequence shown here is derived from an EMBL/GenBank/DDBJ whole genome shotgun (WGS) entry which is preliminary data.</text>
</comment>
<dbReference type="Pfam" id="PF00440">
    <property type="entry name" value="TetR_N"/>
    <property type="match status" value="1"/>
</dbReference>
<proteinExistence type="predicted"/>
<dbReference type="PRINTS" id="PR00455">
    <property type="entry name" value="HTHTETR"/>
</dbReference>
<dbReference type="Proteomes" id="UP000559182">
    <property type="component" value="Unassembled WGS sequence"/>
</dbReference>
<accession>A0A839N7A9</accession>
<dbReference type="PANTHER" id="PTHR47506:SF1">
    <property type="entry name" value="HTH-TYPE TRANSCRIPTIONAL REGULATOR YJDC"/>
    <property type="match status" value="1"/>
</dbReference>
<name>A0A839N7A9_9MICO</name>
<dbReference type="RefSeq" id="WP_183321060.1">
    <property type="nucleotide sequence ID" value="NZ_JACHVQ010000002.1"/>
</dbReference>
<gene>
    <name evidence="6" type="ORF">FHU39_002657</name>
</gene>
<keyword evidence="2 4" id="KW-0238">DNA-binding</keyword>
<keyword evidence="7" id="KW-1185">Reference proteome</keyword>
<evidence type="ECO:0000259" key="5">
    <source>
        <dbReference type="PROSITE" id="PS50977"/>
    </source>
</evidence>
<dbReference type="InterPro" id="IPR009057">
    <property type="entry name" value="Homeodomain-like_sf"/>
</dbReference>
<dbReference type="SUPFAM" id="SSF46689">
    <property type="entry name" value="Homeodomain-like"/>
    <property type="match status" value="1"/>
</dbReference>
<dbReference type="GO" id="GO:0003677">
    <property type="term" value="F:DNA binding"/>
    <property type="evidence" value="ECO:0007669"/>
    <property type="project" value="UniProtKB-UniRule"/>
</dbReference>